<dbReference type="EMBL" id="KI927507">
    <property type="protein sequence ID" value="ETW62242.1"/>
    <property type="molecule type" value="Genomic_DNA"/>
</dbReference>
<organism evidence="1 2">
    <name type="scientific">Plasmodium falciparum (isolate Camp / Malaysia)</name>
    <dbReference type="NCBI Taxonomy" id="5835"/>
    <lineage>
        <taxon>Eukaryota</taxon>
        <taxon>Sar</taxon>
        <taxon>Alveolata</taxon>
        <taxon>Apicomplexa</taxon>
        <taxon>Aconoidasida</taxon>
        <taxon>Haemosporida</taxon>
        <taxon>Plasmodiidae</taxon>
        <taxon>Plasmodium</taxon>
        <taxon>Plasmodium (Laverania)</taxon>
    </lineage>
</organism>
<evidence type="ECO:0000313" key="1">
    <source>
        <dbReference type="EMBL" id="ETW62242.1"/>
    </source>
</evidence>
<dbReference type="Proteomes" id="UP000030694">
    <property type="component" value="Unassembled WGS sequence"/>
</dbReference>
<dbReference type="AlphaFoldDB" id="A0A024X9K9"/>
<proteinExistence type="predicted"/>
<gene>
    <name evidence="1" type="ORF">PFMC_01934</name>
</gene>
<accession>A0A024X9K9</accession>
<evidence type="ECO:0000313" key="2">
    <source>
        <dbReference type="Proteomes" id="UP000030694"/>
    </source>
</evidence>
<protein>
    <submittedName>
        <fullName evidence="1">Uncharacterized protein</fullName>
    </submittedName>
</protein>
<reference evidence="1 2" key="2">
    <citation type="submission" date="2013-02" db="EMBL/GenBank/DDBJ databases">
        <title>The Genome Sequence of Plasmodium falciparum CAMP/Malaysia.</title>
        <authorList>
            <consortium name="The Broad Institute Genome Sequencing Platform"/>
            <consortium name="The Broad Institute Genome Sequencing Center for Infectious Disease"/>
            <person name="Neafsey D."/>
            <person name="Cheeseman I."/>
            <person name="Volkman S."/>
            <person name="Adams J."/>
            <person name="Walker B."/>
            <person name="Young S.K."/>
            <person name="Zeng Q."/>
            <person name="Gargeya S."/>
            <person name="Fitzgerald M."/>
            <person name="Haas B."/>
            <person name="Abouelleil A."/>
            <person name="Alvarado L."/>
            <person name="Arachchi H.M."/>
            <person name="Berlin A.M."/>
            <person name="Chapman S.B."/>
            <person name="Dewar J."/>
            <person name="Goldberg J."/>
            <person name="Griggs A."/>
            <person name="Gujja S."/>
            <person name="Hansen M."/>
            <person name="Howarth C."/>
            <person name="Imamovic A."/>
            <person name="Larimer J."/>
            <person name="McCowan C."/>
            <person name="Murphy C."/>
            <person name="Neiman D."/>
            <person name="Pearson M."/>
            <person name="Priest M."/>
            <person name="Roberts A."/>
            <person name="Saif S."/>
            <person name="Shea T."/>
            <person name="Sisk P."/>
            <person name="Sykes S."/>
            <person name="Wortman J."/>
            <person name="Nusbaum C."/>
            <person name="Birren B."/>
        </authorList>
    </citation>
    <scope>NUCLEOTIDE SEQUENCE [LARGE SCALE GENOMIC DNA]</scope>
    <source>
        <strain evidence="1 2">CAMP/Malaysia</strain>
    </source>
</reference>
<reference evidence="1 2" key="1">
    <citation type="submission" date="2013-02" db="EMBL/GenBank/DDBJ databases">
        <title>The Genome Annotation of Plasmodium falciparum CAMP/Malaysia.</title>
        <authorList>
            <consortium name="The Broad Institute Genome Sequencing Platform"/>
            <consortium name="The Broad Institute Genome Sequencing Center for Infectious Disease"/>
            <person name="Neafsey D."/>
            <person name="Hoffman S."/>
            <person name="Volkman S."/>
            <person name="Rosenthal P."/>
            <person name="Walker B."/>
            <person name="Young S.K."/>
            <person name="Zeng Q."/>
            <person name="Gargeya S."/>
            <person name="Fitzgerald M."/>
            <person name="Haas B."/>
            <person name="Abouelleil A."/>
            <person name="Allen A.W."/>
            <person name="Alvarado L."/>
            <person name="Arachchi H.M."/>
            <person name="Berlin A.M."/>
            <person name="Chapman S.B."/>
            <person name="Gainer-Dewar J."/>
            <person name="Goldberg J."/>
            <person name="Griggs A."/>
            <person name="Gujja S."/>
            <person name="Hansen M."/>
            <person name="Howarth C."/>
            <person name="Imamovic A."/>
            <person name="Ireland A."/>
            <person name="Larimer J."/>
            <person name="McCowan C."/>
            <person name="Murphy C."/>
            <person name="Pearson M."/>
            <person name="Poon T.W."/>
            <person name="Priest M."/>
            <person name="Roberts A."/>
            <person name="Saif S."/>
            <person name="Shea T."/>
            <person name="Sisk P."/>
            <person name="Sykes S."/>
            <person name="Wortman J."/>
            <person name="Nusbaum C."/>
            <person name="Birren B."/>
        </authorList>
    </citation>
    <scope>NUCLEOTIDE SEQUENCE [LARGE SCALE GENOMIC DNA]</scope>
    <source>
        <strain evidence="1 2">CAMP/Malaysia</strain>
    </source>
</reference>
<sequence>MKILLFYKLFNIYVQKSRNYKQKFLSTFKMLNQYMYL</sequence>
<name>A0A024X9K9_PLAFC</name>